<dbReference type="AlphaFoldDB" id="A0A4Y9XKF3"/>
<comment type="caution">
    <text evidence="2">The sequence shown here is derived from an EMBL/GenBank/DDBJ whole genome shotgun (WGS) entry which is preliminary data.</text>
</comment>
<keyword evidence="3" id="KW-1185">Reference proteome</keyword>
<dbReference type="EMBL" id="SEOQ01001975">
    <property type="protein sequence ID" value="TFY50152.1"/>
    <property type="molecule type" value="Genomic_DNA"/>
</dbReference>
<name>A0A4Y9XKF3_9AGAM</name>
<protein>
    <submittedName>
        <fullName evidence="2">Uncharacterized protein</fullName>
    </submittedName>
</protein>
<proteinExistence type="predicted"/>
<evidence type="ECO:0000313" key="3">
    <source>
        <dbReference type="Proteomes" id="UP000298327"/>
    </source>
</evidence>
<organism evidence="2 3">
    <name type="scientific">Dentipellis fragilis</name>
    <dbReference type="NCBI Taxonomy" id="205917"/>
    <lineage>
        <taxon>Eukaryota</taxon>
        <taxon>Fungi</taxon>
        <taxon>Dikarya</taxon>
        <taxon>Basidiomycota</taxon>
        <taxon>Agaricomycotina</taxon>
        <taxon>Agaricomycetes</taxon>
        <taxon>Russulales</taxon>
        <taxon>Hericiaceae</taxon>
        <taxon>Dentipellis</taxon>
    </lineage>
</organism>
<evidence type="ECO:0000256" key="1">
    <source>
        <dbReference type="SAM" id="MobiDB-lite"/>
    </source>
</evidence>
<feature type="compositionally biased region" description="Basic and acidic residues" evidence="1">
    <location>
        <begin position="302"/>
        <end position="311"/>
    </location>
</feature>
<evidence type="ECO:0000313" key="2">
    <source>
        <dbReference type="EMBL" id="TFY50152.1"/>
    </source>
</evidence>
<reference evidence="2 3" key="1">
    <citation type="submission" date="2019-02" db="EMBL/GenBank/DDBJ databases">
        <title>Genome sequencing of the rare red list fungi Dentipellis fragilis.</title>
        <authorList>
            <person name="Buettner E."/>
            <person name="Kellner H."/>
        </authorList>
    </citation>
    <scope>NUCLEOTIDE SEQUENCE [LARGE SCALE GENOMIC DNA]</scope>
    <source>
        <strain evidence="2 3">DSM 105465</strain>
    </source>
</reference>
<feature type="region of interest" description="Disordered" evidence="1">
    <location>
        <begin position="298"/>
        <end position="336"/>
    </location>
</feature>
<dbReference type="Proteomes" id="UP000298327">
    <property type="component" value="Unassembled WGS sequence"/>
</dbReference>
<gene>
    <name evidence="2" type="ORF">EVG20_g11689</name>
</gene>
<sequence length="336" mass="36652">MEDMHISCQFTACRLRHRAVRVLPQLHGPCTLAITCTPSSSRFRVPLALCLHVRHPHSSARTPALTLTSPLPVGPRVASRHPLAIIPPLSLSLPSCRPSTRHRSSAMTRVLDGSCGAGICPETDFRRWAHPDICEQLLGSLTFASPKRDLSRRVHKCLGGGGRSGTANGKARKSARMVCVLVGCIVRAFEFLTEGRRWHRQASANWTSAREQKNVPGNRAGLLPSILRRVGIPYDFHFAAKPFLHVGDGKDCAAEVSVRDGICIQTVVLTLTTCIPPCLGIFVGKNEAGAKDGYMRAGAGERVSEPRASSKREKRTGSLRWTPPRGLRAIVPRNHP</sequence>
<accession>A0A4Y9XKF3</accession>